<dbReference type="PROSITE" id="PS50106">
    <property type="entry name" value="PDZ"/>
    <property type="match status" value="1"/>
</dbReference>
<dbReference type="PRINTS" id="PR00834">
    <property type="entry name" value="PROTEASES2C"/>
</dbReference>
<evidence type="ECO:0000313" key="9">
    <source>
        <dbReference type="Proteomes" id="UP000552038"/>
    </source>
</evidence>
<dbReference type="SUPFAM" id="SSF50494">
    <property type="entry name" value="Trypsin-like serine proteases"/>
    <property type="match status" value="1"/>
</dbReference>
<keyword evidence="6" id="KW-1133">Transmembrane helix</keyword>
<name>A0AAP6ZZR8_PAEAL</name>
<keyword evidence="6" id="KW-0812">Transmembrane</keyword>
<dbReference type="InterPro" id="IPR051201">
    <property type="entry name" value="Chloro_Bact_Ser_Proteases"/>
</dbReference>
<dbReference type="EMBL" id="JABFOR010000006">
    <property type="protein sequence ID" value="NOJ70258.1"/>
    <property type="molecule type" value="Genomic_DNA"/>
</dbReference>
<accession>A0AAP6ZZR8</accession>
<protein>
    <submittedName>
        <fullName evidence="8">PDZ domain-containing protein</fullName>
    </submittedName>
</protein>
<evidence type="ECO:0000313" key="8">
    <source>
        <dbReference type="EMBL" id="NOJ70258.1"/>
    </source>
</evidence>
<dbReference type="GO" id="GO:0006508">
    <property type="term" value="P:proteolysis"/>
    <property type="evidence" value="ECO:0007669"/>
    <property type="project" value="UniProtKB-KW"/>
</dbReference>
<sequence>MDEQKRNLFRASDKDSHTSELDDNARQEREGRLDEAQEHGEHNERYYYAYGPYQSVKQEEPSRTTTSIDPAGRMNDVQVTPPNPVKPLPFSSVTQQGSAQANSVAAPNRGDGGGQSAPPQGGWNFKESKRKGGTSFKAMFASFMAGALVITALMVTADKANLFTGGTALAGEGAGSSAANAVQTNGPGTTLPNGSNSVADVFKKASPAVVKIETFATTSGQSGGNNPWMNDPFFRQFFGDSYGNDNSRQDVKPKLQPLGIGTGFIFDKEGYILTNQHVIEGAETIQVQVEGSKEPLKAELLGQSKDLDLAVLKIKSNGDLPTVSLGNSDATQIGDWLVAIGNPSGFDHTVTVGVLSARERKINVDDNGSAREYQHLLQTDASINPGNSGGPLLNMQGEVIGMNVAVSRQAQGIGFAIPSNVISKVVEDLKNKREIPKEPLPFIGATLITMTDDIADRLGMNLIKGSLVSEVLFGSPAYEADLRAYDIITGMDGAKFTTKEELIEQISKKKVGDTVKLQVVRNGKSIDVSVKIGDKNKFAKQLQQ</sequence>
<evidence type="ECO:0000256" key="3">
    <source>
        <dbReference type="ARBA" id="ARBA00022801"/>
    </source>
</evidence>
<evidence type="ECO:0000259" key="7">
    <source>
        <dbReference type="PROSITE" id="PS50106"/>
    </source>
</evidence>
<dbReference type="InterPro" id="IPR001940">
    <property type="entry name" value="Peptidase_S1C"/>
</dbReference>
<dbReference type="GO" id="GO:0004252">
    <property type="term" value="F:serine-type endopeptidase activity"/>
    <property type="evidence" value="ECO:0007669"/>
    <property type="project" value="InterPro"/>
</dbReference>
<organism evidence="8 9">
    <name type="scientific">Paenibacillus alvei</name>
    <name type="common">Bacillus alvei</name>
    <dbReference type="NCBI Taxonomy" id="44250"/>
    <lineage>
        <taxon>Bacteria</taxon>
        <taxon>Bacillati</taxon>
        <taxon>Bacillota</taxon>
        <taxon>Bacilli</taxon>
        <taxon>Bacillales</taxon>
        <taxon>Paenibacillaceae</taxon>
        <taxon>Paenibacillus</taxon>
    </lineage>
</organism>
<keyword evidence="2" id="KW-0645">Protease</keyword>
<evidence type="ECO:0000256" key="5">
    <source>
        <dbReference type="SAM" id="MobiDB-lite"/>
    </source>
</evidence>
<keyword evidence="6" id="KW-0472">Membrane</keyword>
<reference evidence="8 9" key="1">
    <citation type="submission" date="2020-05" db="EMBL/GenBank/DDBJ databases">
        <title>Whole genome sequencing and identification of novel metabolites from Paenibacillus alvei strain JR949.</title>
        <authorList>
            <person name="Rajendhran J."/>
            <person name="Sree Pranav P."/>
            <person name="Mahalakshmi B."/>
            <person name="Karthikeyan R."/>
        </authorList>
    </citation>
    <scope>NUCLEOTIDE SEQUENCE [LARGE SCALE GENOMIC DNA]</scope>
    <source>
        <strain evidence="8 9">JR949</strain>
    </source>
</reference>
<evidence type="ECO:0000256" key="1">
    <source>
        <dbReference type="ARBA" id="ARBA00010541"/>
    </source>
</evidence>
<dbReference type="InterPro" id="IPR043504">
    <property type="entry name" value="Peptidase_S1_PA_chymotrypsin"/>
</dbReference>
<dbReference type="PANTHER" id="PTHR43343">
    <property type="entry name" value="PEPTIDASE S12"/>
    <property type="match status" value="1"/>
</dbReference>
<dbReference type="Pfam" id="PF13180">
    <property type="entry name" value="PDZ_2"/>
    <property type="match status" value="1"/>
</dbReference>
<evidence type="ECO:0000256" key="4">
    <source>
        <dbReference type="ARBA" id="ARBA00022825"/>
    </source>
</evidence>
<feature type="domain" description="PDZ" evidence="7">
    <location>
        <begin position="447"/>
        <end position="523"/>
    </location>
</feature>
<dbReference type="PANTHER" id="PTHR43343:SF3">
    <property type="entry name" value="PROTEASE DO-LIKE 8, CHLOROPLASTIC"/>
    <property type="match status" value="1"/>
</dbReference>
<feature type="region of interest" description="Disordered" evidence="5">
    <location>
        <begin position="1"/>
        <end position="129"/>
    </location>
</feature>
<dbReference type="InterPro" id="IPR001478">
    <property type="entry name" value="PDZ"/>
</dbReference>
<dbReference type="Gene3D" id="2.30.42.10">
    <property type="match status" value="1"/>
</dbReference>
<feature type="compositionally biased region" description="Polar residues" evidence="5">
    <location>
        <begin position="91"/>
        <end position="105"/>
    </location>
</feature>
<feature type="compositionally biased region" description="Basic and acidic residues" evidence="5">
    <location>
        <begin position="1"/>
        <end position="45"/>
    </location>
</feature>
<comment type="similarity">
    <text evidence="1">Belongs to the peptidase S1C family.</text>
</comment>
<keyword evidence="3" id="KW-0378">Hydrolase</keyword>
<dbReference type="Pfam" id="PF13365">
    <property type="entry name" value="Trypsin_2"/>
    <property type="match status" value="1"/>
</dbReference>
<keyword evidence="4" id="KW-0720">Serine protease</keyword>
<dbReference type="AlphaFoldDB" id="A0AAP6ZZR8"/>
<dbReference type="Gene3D" id="2.40.10.10">
    <property type="entry name" value="Trypsin-like serine proteases"/>
    <property type="match status" value="2"/>
</dbReference>
<evidence type="ECO:0000256" key="2">
    <source>
        <dbReference type="ARBA" id="ARBA00022670"/>
    </source>
</evidence>
<proteinExistence type="inferred from homology"/>
<dbReference type="SMART" id="SM00228">
    <property type="entry name" value="PDZ"/>
    <property type="match status" value="1"/>
</dbReference>
<comment type="caution">
    <text evidence="8">The sequence shown here is derived from an EMBL/GenBank/DDBJ whole genome shotgun (WGS) entry which is preliminary data.</text>
</comment>
<dbReference type="Proteomes" id="UP000552038">
    <property type="component" value="Unassembled WGS sequence"/>
</dbReference>
<dbReference type="InterPro" id="IPR009003">
    <property type="entry name" value="Peptidase_S1_PA"/>
</dbReference>
<evidence type="ECO:0000256" key="6">
    <source>
        <dbReference type="SAM" id="Phobius"/>
    </source>
</evidence>
<gene>
    <name evidence="8" type="ORF">HMI46_06795</name>
</gene>
<dbReference type="RefSeq" id="WP_171415750.1">
    <property type="nucleotide sequence ID" value="NZ_JABFOR010000006.1"/>
</dbReference>
<dbReference type="InterPro" id="IPR036034">
    <property type="entry name" value="PDZ_sf"/>
</dbReference>
<dbReference type="SUPFAM" id="SSF50156">
    <property type="entry name" value="PDZ domain-like"/>
    <property type="match status" value="1"/>
</dbReference>
<feature type="transmembrane region" description="Helical" evidence="6">
    <location>
        <begin position="138"/>
        <end position="157"/>
    </location>
</feature>